<comment type="caution">
    <text evidence="2">The sequence shown here is derived from an EMBL/GenBank/DDBJ whole genome shotgun (WGS) entry which is preliminary data.</text>
</comment>
<name>A0ABU1WSH4_9BURK</name>
<dbReference type="EMBL" id="JAVDWU010000010">
    <property type="protein sequence ID" value="MDR7152258.1"/>
    <property type="molecule type" value="Genomic_DNA"/>
</dbReference>
<dbReference type="Proteomes" id="UP001265700">
    <property type="component" value="Unassembled WGS sequence"/>
</dbReference>
<sequence>MEQARLKLAYKQFGEIREKLEDGLSPDLRLYSYAACDASRESEFRLPLIWNQVESDLRCLINNFNAWLGRLRAWQAWNQVLPHYCEQDQWSLRIEFLGDVAFFCMMQPSGFVDRSLEALTTVFHHANLTHKPGYRDELSTDKNVYKRIEKGHPTPYDFFESRGEIRRRIQDLSEGWGSALVLLEQLDSLNDADYQTKTMDFRNRASHSFAPHFDLGIVPTVTRRPGFASKMVKRPDGRYDALEDRSHRSVSYGYGELPPLSSSEALAENAKQLQVARKLLVAYEALLNEVDERLSLRQGRSGSNDSPTAQEQTKSLE</sequence>
<keyword evidence="3" id="KW-1185">Reference proteome</keyword>
<evidence type="ECO:0000313" key="2">
    <source>
        <dbReference type="EMBL" id="MDR7152258.1"/>
    </source>
</evidence>
<organism evidence="2 3">
    <name type="scientific">Hydrogenophaga palleronii</name>
    <dbReference type="NCBI Taxonomy" id="65655"/>
    <lineage>
        <taxon>Bacteria</taxon>
        <taxon>Pseudomonadati</taxon>
        <taxon>Pseudomonadota</taxon>
        <taxon>Betaproteobacteria</taxon>
        <taxon>Burkholderiales</taxon>
        <taxon>Comamonadaceae</taxon>
        <taxon>Hydrogenophaga</taxon>
    </lineage>
</organism>
<reference evidence="2 3" key="1">
    <citation type="submission" date="2023-07" db="EMBL/GenBank/DDBJ databases">
        <title>Sorghum-associated microbial communities from plants grown in Nebraska, USA.</title>
        <authorList>
            <person name="Schachtman D."/>
        </authorList>
    </citation>
    <scope>NUCLEOTIDE SEQUENCE [LARGE SCALE GENOMIC DNA]</scope>
    <source>
        <strain evidence="2 3">4249</strain>
    </source>
</reference>
<accession>A0ABU1WSH4</accession>
<feature type="region of interest" description="Disordered" evidence="1">
    <location>
        <begin position="297"/>
        <end position="317"/>
    </location>
</feature>
<proteinExistence type="predicted"/>
<evidence type="ECO:0000256" key="1">
    <source>
        <dbReference type="SAM" id="MobiDB-lite"/>
    </source>
</evidence>
<evidence type="ECO:0008006" key="4">
    <source>
        <dbReference type="Google" id="ProtNLM"/>
    </source>
</evidence>
<evidence type="ECO:0000313" key="3">
    <source>
        <dbReference type="Proteomes" id="UP001265700"/>
    </source>
</evidence>
<protein>
    <recommendedName>
        <fullName evidence="4">Cthe-2314-like HEPN domain-containing protein</fullName>
    </recommendedName>
</protein>
<gene>
    <name evidence="2" type="ORF">J2W49_004234</name>
</gene>
<dbReference type="RefSeq" id="WP_310320809.1">
    <property type="nucleotide sequence ID" value="NZ_JAVDWU010000010.1"/>
</dbReference>
<feature type="compositionally biased region" description="Polar residues" evidence="1">
    <location>
        <begin position="298"/>
        <end position="317"/>
    </location>
</feature>